<feature type="compositionally biased region" description="Acidic residues" evidence="2">
    <location>
        <begin position="24"/>
        <end position="36"/>
    </location>
</feature>
<feature type="region of interest" description="Disordered" evidence="2">
    <location>
        <begin position="1"/>
        <end position="39"/>
    </location>
</feature>
<evidence type="ECO:0000256" key="2">
    <source>
        <dbReference type="SAM" id="MobiDB-lite"/>
    </source>
</evidence>
<dbReference type="Gene3D" id="3.40.50.150">
    <property type="entry name" value="Vaccinia Virus protein VP39"/>
    <property type="match status" value="1"/>
</dbReference>
<comment type="similarity">
    <text evidence="1">Belongs to the methyltransferase superfamily. LaeA methyltransferase family.</text>
</comment>
<reference evidence="3 4" key="1">
    <citation type="submission" date="2019-06" db="EMBL/GenBank/DDBJ databases">
        <authorList>
            <person name="Broberg M."/>
        </authorList>
    </citation>
    <scope>NUCLEOTIDE SEQUENCE [LARGE SCALE GENOMIC DNA]</scope>
</reference>
<comment type="caution">
    <text evidence="3">The sequence shown here is derived from an EMBL/GenBank/DDBJ whole genome shotgun (WGS) entry which is preliminary data.</text>
</comment>
<dbReference type="InterPro" id="IPR029063">
    <property type="entry name" value="SAM-dependent_MTases_sf"/>
</dbReference>
<organism evidence="3 4">
    <name type="scientific">Bionectria ochroleuca</name>
    <name type="common">Gliocladium roseum</name>
    <dbReference type="NCBI Taxonomy" id="29856"/>
    <lineage>
        <taxon>Eukaryota</taxon>
        <taxon>Fungi</taxon>
        <taxon>Dikarya</taxon>
        <taxon>Ascomycota</taxon>
        <taxon>Pezizomycotina</taxon>
        <taxon>Sordariomycetes</taxon>
        <taxon>Hypocreomycetidae</taxon>
        <taxon>Hypocreales</taxon>
        <taxon>Bionectriaceae</taxon>
        <taxon>Clonostachys</taxon>
    </lineage>
</organism>
<name>A0ABY6UN86_BIOOC</name>
<keyword evidence="4" id="KW-1185">Reference proteome</keyword>
<protein>
    <recommendedName>
        <fullName evidence="5">Methyltransferase domain-containing protein</fullName>
    </recommendedName>
</protein>
<dbReference type="EMBL" id="CABFNS010000851">
    <property type="protein sequence ID" value="VUC32663.1"/>
    <property type="molecule type" value="Genomic_DNA"/>
</dbReference>
<dbReference type="PANTHER" id="PTHR43591">
    <property type="entry name" value="METHYLTRANSFERASE"/>
    <property type="match status" value="1"/>
</dbReference>
<gene>
    <name evidence="3" type="ORF">CLO192961_LOCUS328908</name>
</gene>
<evidence type="ECO:0008006" key="5">
    <source>
        <dbReference type="Google" id="ProtNLM"/>
    </source>
</evidence>
<dbReference type="Proteomes" id="UP000766486">
    <property type="component" value="Unassembled WGS sequence"/>
</dbReference>
<accession>A0ABY6UN86</accession>
<evidence type="ECO:0000256" key="1">
    <source>
        <dbReference type="ARBA" id="ARBA00038158"/>
    </source>
</evidence>
<evidence type="ECO:0000313" key="4">
    <source>
        <dbReference type="Proteomes" id="UP000766486"/>
    </source>
</evidence>
<sequence length="356" mass="39864">MADSKPNPPVAEAAPEQPLTAEILPDDDPAVTDDDLSTNATESLSSSVLAYRTIQGRTYHSERGNAHYWGSNDALQNESMDIKYADNSSQKATHIDFDSHHLLTLAIDGKLHMAPLEKDIEKAVDIGTGTGIWAIDFADENPGCKVIGTDISRIQPDWVPPNLEFIIDDCTQEWTFPPNSVDFVHMRYLTGSLPDWNALFRSAFTCCKPGGYVESFEGSPWLESDDGTVLESSALATWGKLFVKGGEKLGRTFTVVDEQLQRKGMEAAGFTDIQEFTRKLPLGTWARDPKLKEIGRFAQAALEKDIEGYVLYVANLQGWSKEELAAYYEKFYREMKDHKIHSYFRIKVVWAKKPNA</sequence>
<dbReference type="PANTHER" id="PTHR43591:SF10">
    <property type="entry name" value="ABC TRANSMEMBRANE TYPE-1 DOMAIN-CONTAINING PROTEIN-RELATED"/>
    <property type="match status" value="1"/>
</dbReference>
<dbReference type="Pfam" id="PF13489">
    <property type="entry name" value="Methyltransf_23"/>
    <property type="match status" value="1"/>
</dbReference>
<evidence type="ECO:0000313" key="3">
    <source>
        <dbReference type="EMBL" id="VUC32663.1"/>
    </source>
</evidence>
<dbReference type="CDD" id="cd02440">
    <property type="entry name" value="AdoMet_MTases"/>
    <property type="match status" value="1"/>
</dbReference>
<proteinExistence type="inferred from homology"/>
<dbReference type="SUPFAM" id="SSF53335">
    <property type="entry name" value="S-adenosyl-L-methionine-dependent methyltransferases"/>
    <property type="match status" value="1"/>
</dbReference>